<evidence type="ECO:0000256" key="5">
    <source>
        <dbReference type="ARBA" id="ARBA00023163"/>
    </source>
</evidence>
<dbReference type="Proteomes" id="UP000071561">
    <property type="component" value="Chromosome"/>
</dbReference>
<evidence type="ECO:0000259" key="9">
    <source>
        <dbReference type="PROSITE" id="PS51755"/>
    </source>
</evidence>
<dbReference type="EMBL" id="CP014504">
    <property type="protein sequence ID" value="AMP97557.1"/>
    <property type="molecule type" value="Genomic_DNA"/>
</dbReference>
<feature type="modified residue" description="4-aspartylphosphate" evidence="6">
    <location>
        <position position="78"/>
    </location>
</feature>
<feature type="domain" description="OmpR/PhoB-type" evidence="9">
    <location>
        <begin position="151"/>
        <end position="251"/>
    </location>
</feature>
<dbReference type="KEGG" id="pcm:AY601_0607"/>
<dbReference type="SMART" id="SM00862">
    <property type="entry name" value="Trans_reg_C"/>
    <property type="match status" value="1"/>
</dbReference>
<dbReference type="Gene3D" id="6.10.250.690">
    <property type="match status" value="1"/>
</dbReference>
<accession>A0A127V8M8</accession>
<dbReference type="SUPFAM" id="SSF46894">
    <property type="entry name" value="C-terminal effector domain of the bipartite response regulators"/>
    <property type="match status" value="1"/>
</dbReference>
<keyword evidence="11" id="KW-1185">Reference proteome</keyword>
<dbReference type="InterPro" id="IPR039420">
    <property type="entry name" value="WalR-like"/>
</dbReference>
<keyword evidence="1 6" id="KW-0597">Phosphoprotein</keyword>
<sequence length="252" mass="28915">MHLLWINPDSLILPASESLQILTLYLFMKFLIVEDEEGLRNSINQYLTVEGNICDHASTYEQGYQKLSIYDYDCILLDLTLPDGEGLQLLKYLKKINKADGVLIISARNSLDQKIEGLSLGADDYLIKPFHLSELYARVQSIVRRRHFNGNSILHFNEIEIDTTAKETKVNGKPIYLTRKEFELLLYFVVNKNKVISKAAAVIHIWGDDADMADSFDFIYTHIKNVRKKLTDSGCKDYFHSVYGVGYKFTDS</sequence>
<evidence type="ECO:0000256" key="7">
    <source>
        <dbReference type="PROSITE-ProRule" id="PRU01091"/>
    </source>
</evidence>
<dbReference type="InterPro" id="IPR001789">
    <property type="entry name" value="Sig_transdc_resp-reg_receiver"/>
</dbReference>
<proteinExistence type="predicted"/>
<dbReference type="InterPro" id="IPR036388">
    <property type="entry name" value="WH-like_DNA-bd_sf"/>
</dbReference>
<dbReference type="PANTHER" id="PTHR48111">
    <property type="entry name" value="REGULATOR OF RPOS"/>
    <property type="match status" value="1"/>
</dbReference>
<dbReference type="GO" id="GO:0005829">
    <property type="term" value="C:cytosol"/>
    <property type="evidence" value="ECO:0007669"/>
    <property type="project" value="TreeGrafter"/>
</dbReference>
<feature type="domain" description="Response regulatory" evidence="8">
    <location>
        <begin position="29"/>
        <end position="143"/>
    </location>
</feature>
<protein>
    <submittedName>
        <fullName evidence="10">Two-component response regulator</fullName>
    </submittedName>
</protein>
<dbReference type="GO" id="GO:0000976">
    <property type="term" value="F:transcription cis-regulatory region binding"/>
    <property type="evidence" value="ECO:0007669"/>
    <property type="project" value="TreeGrafter"/>
</dbReference>
<dbReference type="CDD" id="cd00383">
    <property type="entry name" value="trans_reg_C"/>
    <property type="match status" value="1"/>
</dbReference>
<evidence type="ECO:0000313" key="11">
    <source>
        <dbReference type="Proteomes" id="UP000071561"/>
    </source>
</evidence>
<dbReference type="GO" id="GO:0006355">
    <property type="term" value="P:regulation of DNA-templated transcription"/>
    <property type="evidence" value="ECO:0007669"/>
    <property type="project" value="InterPro"/>
</dbReference>
<dbReference type="AlphaFoldDB" id="A0A127V8M8"/>
<reference evidence="10 11" key="1">
    <citation type="submission" date="2016-03" db="EMBL/GenBank/DDBJ databases">
        <title>Complete genome sequence of Pedobacter cryoconitis PAMC 27485.</title>
        <authorList>
            <person name="Lee J."/>
            <person name="Kim O.-S."/>
        </authorList>
    </citation>
    <scope>NUCLEOTIDE SEQUENCE [LARGE SCALE GENOMIC DNA]</scope>
    <source>
        <strain evidence="10 11">PAMC 27485</strain>
    </source>
</reference>
<organism evidence="10 11">
    <name type="scientific">Pedobacter cryoconitis</name>
    <dbReference type="NCBI Taxonomy" id="188932"/>
    <lineage>
        <taxon>Bacteria</taxon>
        <taxon>Pseudomonadati</taxon>
        <taxon>Bacteroidota</taxon>
        <taxon>Sphingobacteriia</taxon>
        <taxon>Sphingobacteriales</taxon>
        <taxon>Sphingobacteriaceae</taxon>
        <taxon>Pedobacter</taxon>
    </lineage>
</organism>
<evidence type="ECO:0000256" key="3">
    <source>
        <dbReference type="ARBA" id="ARBA00023015"/>
    </source>
</evidence>
<feature type="DNA-binding region" description="OmpR/PhoB-type" evidence="7">
    <location>
        <begin position="151"/>
        <end position="251"/>
    </location>
</feature>
<evidence type="ECO:0000259" key="8">
    <source>
        <dbReference type="PROSITE" id="PS50110"/>
    </source>
</evidence>
<evidence type="ECO:0000313" key="10">
    <source>
        <dbReference type="EMBL" id="AMP97557.1"/>
    </source>
</evidence>
<keyword evidence="5" id="KW-0804">Transcription</keyword>
<dbReference type="PROSITE" id="PS51755">
    <property type="entry name" value="OMPR_PHOB"/>
    <property type="match status" value="1"/>
</dbReference>
<dbReference type="PROSITE" id="PS50110">
    <property type="entry name" value="RESPONSE_REGULATORY"/>
    <property type="match status" value="1"/>
</dbReference>
<name>A0A127V8M8_9SPHI</name>
<gene>
    <name evidence="10" type="ORF">AY601_0607</name>
</gene>
<evidence type="ECO:0000256" key="4">
    <source>
        <dbReference type="ARBA" id="ARBA00023125"/>
    </source>
</evidence>
<dbReference type="SUPFAM" id="SSF52172">
    <property type="entry name" value="CheY-like"/>
    <property type="match status" value="1"/>
</dbReference>
<evidence type="ECO:0000256" key="6">
    <source>
        <dbReference type="PROSITE-ProRule" id="PRU00169"/>
    </source>
</evidence>
<dbReference type="InterPro" id="IPR001867">
    <property type="entry name" value="OmpR/PhoB-type_DNA-bd"/>
</dbReference>
<dbReference type="PANTHER" id="PTHR48111:SF22">
    <property type="entry name" value="REGULATOR OF RPOS"/>
    <property type="match status" value="1"/>
</dbReference>
<dbReference type="PATRIC" id="fig|188932.3.peg.623"/>
<dbReference type="Pfam" id="PF00072">
    <property type="entry name" value="Response_reg"/>
    <property type="match status" value="1"/>
</dbReference>
<dbReference type="Gene3D" id="3.40.50.2300">
    <property type="match status" value="1"/>
</dbReference>
<keyword evidence="4 7" id="KW-0238">DNA-binding</keyword>
<evidence type="ECO:0000256" key="1">
    <source>
        <dbReference type="ARBA" id="ARBA00022553"/>
    </source>
</evidence>
<dbReference type="SMART" id="SM00448">
    <property type="entry name" value="REC"/>
    <property type="match status" value="1"/>
</dbReference>
<dbReference type="InterPro" id="IPR011006">
    <property type="entry name" value="CheY-like_superfamily"/>
</dbReference>
<evidence type="ECO:0000256" key="2">
    <source>
        <dbReference type="ARBA" id="ARBA00023012"/>
    </source>
</evidence>
<dbReference type="InterPro" id="IPR016032">
    <property type="entry name" value="Sig_transdc_resp-reg_C-effctor"/>
</dbReference>
<keyword evidence="2" id="KW-0902">Two-component regulatory system</keyword>
<keyword evidence="3" id="KW-0805">Transcription regulation</keyword>
<dbReference type="GO" id="GO:0000156">
    <property type="term" value="F:phosphorelay response regulator activity"/>
    <property type="evidence" value="ECO:0007669"/>
    <property type="project" value="TreeGrafter"/>
</dbReference>
<dbReference type="Gene3D" id="1.10.10.10">
    <property type="entry name" value="Winged helix-like DNA-binding domain superfamily/Winged helix DNA-binding domain"/>
    <property type="match status" value="1"/>
</dbReference>
<dbReference type="Pfam" id="PF00486">
    <property type="entry name" value="Trans_reg_C"/>
    <property type="match status" value="1"/>
</dbReference>
<dbReference type="GO" id="GO:0032993">
    <property type="term" value="C:protein-DNA complex"/>
    <property type="evidence" value="ECO:0007669"/>
    <property type="project" value="TreeGrafter"/>
</dbReference>